<dbReference type="InterPro" id="IPR015424">
    <property type="entry name" value="PyrdxlP-dep_Trfase"/>
</dbReference>
<keyword evidence="4" id="KW-0808">Transferase</keyword>
<evidence type="ECO:0000256" key="3">
    <source>
        <dbReference type="RuleBase" id="RU004508"/>
    </source>
</evidence>
<dbReference type="RefSeq" id="WP_070955030.1">
    <property type="nucleotide sequence ID" value="NZ_CP015208.1"/>
</dbReference>
<dbReference type="CDD" id="cd00616">
    <property type="entry name" value="AHBA_syn"/>
    <property type="match status" value="1"/>
</dbReference>
<dbReference type="AlphaFoldDB" id="A0A1D9E0I0"/>
<dbReference type="InterPro" id="IPR015421">
    <property type="entry name" value="PyrdxlP-dep_Trfase_major"/>
</dbReference>
<dbReference type="EMBL" id="CP015208">
    <property type="protein sequence ID" value="AOY56530.1"/>
    <property type="molecule type" value="Genomic_DNA"/>
</dbReference>
<dbReference type="NCBIfam" id="TIGR04181">
    <property type="entry name" value="NHT_00031"/>
    <property type="match status" value="1"/>
</dbReference>
<dbReference type="Proteomes" id="UP000243784">
    <property type="component" value="Chromosome"/>
</dbReference>
<evidence type="ECO:0000256" key="1">
    <source>
        <dbReference type="PIRSR" id="PIRSR000390-1"/>
    </source>
</evidence>
<name>A0A1D9E0I0_9MICO</name>
<dbReference type="InterPro" id="IPR026385">
    <property type="entry name" value="LegC-like"/>
</dbReference>
<keyword evidence="4" id="KW-0032">Aminotransferase</keyword>
<dbReference type="PIRSF" id="PIRSF000390">
    <property type="entry name" value="PLP_StrS"/>
    <property type="match status" value="1"/>
</dbReference>
<comment type="similarity">
    <text evidence="3">Belongs to the DegT/DnrJ/EryC1 family.</text>
</comment>
<dbReference type="STRING" id="535712.A4Z71_06175"/>
<keyword evidence="2 3" id="KW-0663">Pyridoxal phosphate</keyword>
<evidence type="ECO:0000313" key="5">
    <source>
        <dbReference type="Proteomes" id="UP000243784"/>
    </source>
</evidence>
<dbReference type="PANTHER" id="PTHR30244:SF30">
    <property type="entry name" value="BLR5990 PROTEIN"/>
    <property type="match status" value="1"/>
</dbReference>
<accession>A0A1D9E0I0</accession>
<sequence>MSALAKDFVDRIRSVIGSPIPGGSIGLHEPEIDDLEQRYLAECLDSTFVSSVGAFIPQLEQRMAQITGAKHAIAVSNGTVGLQVALFLAGVQPGDEVIVPTLSFVATANAVSHTGANPHFIDSEFGTLGMSPEALRETLGSMSVEADASLPSGKRVTNPATGRRIAAISPMHTLGHPVRIEEIAEIAEEFGVPLVEDAAESFGSFVTTRSGEKKHTGTFGVTGMISFNGNKIVTTGGGGVILTNDDELGRRAKHLTTTAKLPHKWEFEHDEVAWNYRMPNLNAALGMAQLDKFDRFIEQKRRLALAYGEAFADAQGMRFVFEPERTTSNYWLCAVQLDEPSLAVRDELMQAAHDAGFLVRPMWNLLHKQRMYTGAQTASVKTAEALHASLICIPSTPRLANHIR</sequence>
<dbReference type="OrthoDB" id="9804264at2"/>
<dbReference type="GO" id="GO:0000271">
    <property type="term" value="P:polysaccharide biosynthetic process"/>
    <property type="evidence" value="ECO:0007669"/>
    <property type="project" value="TreeGrafter"/>
</dbReference>
<evidence type="ECO:0000313" key="4">
    <source>
        <dbReference type="EMBL" id="AOY56530.1"/>
    </source>
</evidence>
<dbReference type="Pfam" id="PF01041">
    <property type="entry name" value="DegT_DnrJ_EryC1"/>
    <property type="match status" value="1"/>
</dbReference>
<dbReference type="SUPFAM" id="SSF53383">
    <property type="entry name" value="PLP-dependent transferases"/>
    <property type="match status" value="1"/>
</dbReference>
<dbReference type="KEGG" id="rpla:A4Z71_06175"/>
<dbReference type="Gene3D" id="3.90.1150.10">
    <property type="entry name" value="Aspartate Aminotransferase, domain 1"/>
    <property type="match status" value="1"/>
</dbReference>
<dbReference type="InterPro" id="IPR000653">
    <property type="entry name" value="DegT/StrS_aminotransferase"/>
</dbReference>
<dbReference type="InterPro" id="IPR015422">
    <property type="entry name" value="PyrdxlP-dep_Trfase_small"/>
</dbReference>
<proteinExistence type="inferred from homology"/>
<dbReference type="PANTHER" id="PTHR30244">
    <property type="entry name" value="TRANSAMINASE"/>
    <property type="match status" value="1"/>
</dbReference>
<dbReference type="GO" id="GO:0030170">
    <property type="term" value="F:pyridoxal phosphate binding"/>
    <property type="evidence" value="ECO:0007669"/>
    <property type="project" value="TreeGrafter"/>
</dbReference>
<protein>
    <submittedName>
        <fullName evidence="4">Aminotransferase DegT</fullName>
    </submittedName>
</protein>
<gene>
    <name evidence="4" type="ORF">A4Z71_06175</name>
</gene>
<feature type="modified residue" description="N6-(pyridoxal phosphate)lysine" evidence="2">
    <location>
        <position position="231"/>
    </location>
</feature>
<keyword evidence="5" id="KW-1185">Reference proteome</keyword>
<evidence type="ECO:0000256" key="2">
    <source>
        <dbReference type="PIRSR" id="PIRSR000390-2"/>
    </source>
</evidence>
<reference evidence="4 5" key="1">
    <citation type="journal article" date="2016" name="Biochim. Biophys. Acta">
        <title>Photochemical characterization of actinorhodopsin and its functional existence in the natural host.</title>
        <authorList>
            <person name="Nakamura S."/>
            <person name="Kikukawa T."/>
            <person name="Tamogami J."/>
            <person name="Kamiya M."/>
            <person name="Aizawa T."/>
            <person name="Hahn M.W."/>
            <person name="Ihara K."/>
            <person name="Kamo N."/>
            <person name="Demura M."/>
        </authorList>
    </citation>
    <scope>NUCLEOTIDE SEQUENCE [LARGE SCALE GENOMIC DNA]</scope>
    <source>
        <strain evidence="4 5">MWH-Dar1</strain>
    </source>
</reference>
<feature type="active site" description="Proton acceptor" evidence="1">
    <location>
        <position position="231"/>
    </location>
</feature>
<dbReference type="GO" id="GO:0008483">
    <property type="term" value="F:transaminase activity"/>
    <property type="evidence" value="ECO:0007669"/>
    <property type="project" value="UniProtKB-KW"/>
</dbReference>
<dbReference type="Gene3D" id="3.40.640.10">
    <property type="entry name" value="Type I PLP-dependent aspartate aminotransferase-like (Major domain)"/>
    <property type="match status" value="1"/>
</dbReference>
<organism evidence="4 5">
    <name type="scientific">Candidatus Rhodoluna planktonica</name>
    <dbReference type="NCBI Taxonomy" id="535712"/>
    <lineage>
        <taxon>Bacteria</taxon>
        <taxon>Bacillati</taxon>
        <taxon>Actinomycetota</taxon>
        <taxon>Actinomycetes</taxon>
        <taxon>Micrococcales</taxon>
        <taxon>Microbacteriaceae</taxon>
        <taxon>Luna cluster</taxon>
        <taxon>Luna-1 subcluster</taxon>
        <taxon>Rhodoluna</taxon>
    </lineage>
</organism>